<keyword evidence="1" id="KW-0812">Transmembrane</keyword>
<proteinExistence type="predicted"/>
<keyword evidence="1" id="KW-0472">Membrane</keyword>
<evidence type="ECO:0008006" key="4">
    <source>
        <dbReference type="Google" id="ProtNLM"/>
    </source>
</evidence>
<sequence>MLADLVAAIGLVFVIEGLLFAIAPDRLKSMLSVVEATPKETLRTLGVVAIAIGVFIVWLAS</sequence>
<dbReference type="Pfam" id="PF09838">
    <property type="entry name" value="DUF2065"/>
    <property type="match status" value="1"/>
</dbReference>
<feature type="transmembrane region" description="Helical" evidence="1">
    <location>
        <begin position="6"/>
        <end position="23"/>
    </location>
</feature>
<evidence type="ECO:0000313" key="3">
    <source>
        <dbReference type="EMBL" id="VAX02483.1"/>
    </source>
</evidence>
<keyword evidence="1" id="KW-1133">Transmembrane helix</keyword>
<gene>
    <name evidence="3" type="ORF">MNBD_ALPHA03-1194</name>
    <name evidence="2" type="ORF">MNBD_ALPHA08-300</name>
</gene>
<evidence type="ECO:0000313" key="2">
    <source>
        <dbReference type="EMBL" id="VAV99438.1"/>
    </source>
</evidence>
<evidence type="ECO:0000256" key="1">
    <source>
        <dbReference type="SAM" id="Phobius"/>
    </source>
</evidence>
<reference evidence="3" key="1">
    <citation type="submission" date="2018-06" db="EMBL/GenBank/DDBJ databases">
        <authorList>
            <person name="Zhirakovskaya E."/>
        </authorList>
    </citation>
    <scope>NUCLEOTIDE SEQUENCE</scope>
</reference>
<name>A0A3B1ARK5_9ZZZZ</name>
<protein>
    <recommendedName>
        <fullName evidence="4">Inner membrane protein YjeT (Clustered with HflC)</fullName>
    </recommendedName>
</protein>
<accession>A0A3B1ARK5</accession>
<dbReference type="EMBL" id="UOFW01000013">
    <property type="protein sequence ID" value="VAX02483.1"/>
    <property type="molecule type" value="Genomic_DNA"/>
</dbReference>
<dbReference type="PANTHER" id="PTHR38602">
    <property type="entry name" value="INNER MEMBRANE PROTEIN-RELATED"/>
    <property type="match status" value="1"/>
</dbReference>
<dbReference type="PANTHER" id="PTHR38602:SF1">
    <property type="entry name" value="INNER MEMBRANE PROTEIN"/>
    <property type="match status" value="1"/>
</dbReference>
<dbReference type="AlphaFoldDB" id="A0A3B1ARK5"/>
<dbReference type="InterPro" id="IPR019201">
    <property type="entry name" value="DUF2065"/>
</dbReference>
<organism evidence="3">
    <name type="scientific">hydrothermal vent metagenome</name>
    <dbReference type="NCBI Taxonomy" id="652676"/>
    <lineage>
        <taxon>unclassified sequences</taxon>
        <taxon>metagenomes</taxon>
        <taxon>ecological metagenomes</taxon>
    </lineage>
</organism>
<feature type="transmembrane region" description="Helical" evidence="1">
    <location>
        <begin position="44"/>
        <end position="60"/>
    </location>
</feature>
<dbReference type="EMBL" id="UOEC01000162">
    <property type="protein sequence ID" value="VAV99438.1"/>
    <property type="molecule type" value="Genomic_DNA"/>
</dbReference>